<feature type="transmembrane region" description="Helical" evidence="2">
    <location>
        <begin position="153"/>
        <end position="174"/>
    </location>
</feature>
<protein>
    <recommendedName>
        <fullName evidence="5">Glycosyltransferase RgtA/B/C/D-like domain-containing protein</fullName>
    </recommendedName>
</protein>
<feature type="transmembrane region" description="Helical" evidence="2">
    <location>
        <begin position="281"/>
        <end position="301"/>
    </location>
</feature>
<evidence type="ECO:0000256" key="2">
    <source>
        <dbReference type="SAM" id="Phobius"/>
    </source>
</evidence>
<dbReference type="GeneID" id="63186335"/>
<accession>A0A8A2VDC6</accession>
<dbReference type="KEGG" id="hakz:J0X25_03480"/>
<sequence length="585" mass="64228">MSDGVSTAFEPERPRVTARHEFALLIALFLVLQGVSVLLLARTAVRPITYYAVAAAMVAVIVIQVLRLDLTRSRVSAILLEIAALMANLIWSVTLNYHYYFGRTDVFGHESSIQSLLDVHHVTGAFGEYEAFPLWHVLIASEAMLFDGGADTLFLAFLTSGIAFMVLIATVYLLARRFGFTKDVSLLAALLMCLQPFVIFSGMYAIPRSIASVLFVVSLLALVRTGWRYAVLFLGFAVAIAVYHTVTIPFIIATLSVYYVIERYLPSMTNDQEYVVRPAHLFALAGIQLGYWLIAAPNILARVVTVLQESLIAGIGGGGQTETEAASEFISMPFHELANYVPFSFLLLFILYGVIRGPAVSRISFRGKVVLLTSLALSAVSFPGPLLLVGEQLNILRFSLYTAPFIAIGAAVGVVAALRTEFRYGTSDLKVGLVVVLLLTSGFVAVSNDFVASDNPLVEREFYTHYFTEAEVESFDAVGEAAGDDVMSDYVTCRYYSSSPTGECNIIQADPETGDVHFEGQDLLLVREGELADRPLQFYATDEYVEDPAYYESLEYADQDSPVWDGRSSSDRVYDSEGVSVYADD</sequence>
<feature type="transmembrane region" description="Helical" evidence="2">
    <location>
        <begin position="48"/>
        <end position="66"/>
    </location>
</feature>
<feature type="transmembrane region" description="Helical" evidence="2">
    <location>
        <begin position="78"/>
        <end position="100"/>
    </location>
</feature>
<feature type="transmembrane region" description="Helical" evidence="2">
    <location>
        <begin position="429"/>
        <end position="446"/>
    </location>
</feature>
<dbReference type="Proteomes" id="UP000663203">
    <property type="component" value="Chromosome"/>
</dbReference>
<dbReference type="EMBL" id="CP071462">
    <property type="protein sequence ID" value="QSX00040.1"/>
    <property type="molecule type" value="Genomic_DNA"/>
</dbReference>
<keyword evidence="2" id="KW-0812">Transmembrane</keyword>
<keyword evidence="2" id="KW-0472">Membrane</keyword>
<feature type="region of interest" description="Disordered" evidence="1">
    <location>
        <begin position="560"/>
        <end position="585"/>
    </location>
</feature>
<reference evidence="3 4" key="1">
    <citation type="submission" date="2021-03" db="EMBL/GenBank/DDBJ databases">
        <title>Haloterrigena longa sp. nov. and Haloterrigena limicola sp. nov., extremely halophilic archaea isolated from a salt lake.</title>
        <authorList>
            <person name="Henglin C."/>
        </authorList>
    </citation>
    <scope>NUCLEOTIDE SEQUENCE [LARGE SCALE GENOMIC DNA]</scope>
    <source>
        <strain evidence="3 4">KZCA68</strain>
    </source>
</reference>
<evidence type="ECO:0008006" key="5">
    <source>
        <dbReference type="Google" id="ProtNLM"/>
    </source>
</evidence>
<gene>
    <name evidence="3" type="ORF">J0X25_03480</name>
</gene>
<feature type="transmembrane region" description="Helical" evidence="2">
    <location>
        <begin position="186"/>
        <end position="207"/>
    </location>
</feature>
<evidence type="ECO:0000256" key="1">
    <source>
        <dbReference type="SAM" id="MobiDB-lite"/>
    </source>
</evidence>
<organism evidence="3 4">
    <name type="scientific">Haloterrigena alkaliphila</name>
    <dbReference type="NCBI Taxonomy" id="2816475"/>
    <lineage>
        <taxon>Archaea</taxon>
        <taxon>Methanobacteriati</taxon>
        <taxon>Methanobacteriota</taxon>
        <taxon>Stenosarchaea group</taxon>
        <taxon>Halobacteria</taxon>
        <taxon>Halobacteriales</taxon>
        <taxon>Natrialbaceae</taxon>
        <taxon>Haloterrigena</taxon>
    </lineage>
</organism>
<feature type="transmembrane region" description="Helical" evidence="2">
    <location>
        <begin position="395"/>
        <end position="417"/>
    </location>
</feature>
<proteinExistence type="predicted"/>
<keyword evidence="2" id="KW-1133">Transmembrane helix</keyword>
<feature type="transmembrane region" description="Helical" evidence="2">
    <location>
        <begin position="227"/>
        <end position="260"/>
    </location>
</feature>
<feature type="transmembrane region" description="Helical" evidence="2">
    <location>
        <begin position="22"/>
        <end position="42"/>
    </location>
</feature>
<dbReference type="AlphaFoldDB" id="A0A8A2VDC6"/>
<evidence type="ECO:0000313" key="4">
    <source>
        <dbReference type="Proteomes" id="UP000663203"/>
    </source>
</evidence>
<feature type="transmembrane region" description="Helical" evidence="2">
    <location>
        <begin position="369"/>
        <end position="389"/>
    </location>
</feature>
<evidence type="ECO:0000313" key="3">
    <source>
        <dbReference type="EMBL" id="QSX00040.1"/>
    </source>
</evidence>
<dbReference type="RefSeq" id="WP_207289714.1">
    <property type="nucleotide sequence ID" value="NZ_CP071462.1"/>
</dbReference>
<feature type="transmembrane region" description="Helical" evidence="2">
    <location>
        <begin position="337"/>
        <end position="357"/>
    </location>
</feature>
<keyword evidence="4" id="KW-1185">Reference proteome</keyword>
<name>A0A8A2VDC6_9EURY</name>